<dbReference type="PROSITE" id="PS51186">
    <property type="entry name" value="GNAT"/>
    <property type="match status" value="1"/>
</dbReference>
<dbReference type="Pfam" id="PF13302">
    <property type="entry name" value="Acetyltransf_3"/>
    <property type="match status" value="1"/>
</dbReference>
<feature type="domain" description="N-acetyltransferase" evidence="1">
    <location>
        <begin position="18"/>
        <end position="176"/>
    </location>
</feature>
<protein>
    <recommendedName>
        <fullName evidence="1">N-acetyltransferase domain-containing protein</fullName>
    </recommendedName>
</protein>
<gene>
    <name evidence="2" type="ORF">GCM10011379_31490</name>
</gene>
<name>A0A917J014_9BACT</name>
<evidence type="ECO:0000259" key="1">
    <source>
        <dbReference type="PROSITE" id="PS51186"/>
    </source>
</evidence>
<dbReference type="Proteomes" id="UP000627292">
    <property type="component" value="Unassembled WGS sequence"/>
</dbReference>
<dbReference type="SUPFAM" id="SSF55729">
    <property type="entry name" value="Acyl-CoA N-acyltransferases (Nat)"/>
    <property type="match status" value="1"/>
</dbReference>
<evidence type="ECO:0000313" key="3">
    <source>
        <dbReference type="Proteomes" id="UP000627292"/>
    </source>
</evidence>
<dbReference type="Gene3D" id="3.40.630.30">
    <property type="match status" value="1"/>
</dbReference>
<sequence>MFSDNMNNTFPLLYTHRLLLRQLNADDIPALLKYVNNPLITDNILNFPYPYQEYHAVHRLSYVYQGFVKRSHYVFAIIWREGEPEELIGEVSLHLEQGSTAQLGYWIGQPYWNKGIATEAVNAIIRFGFEKLGITEIFAECHIDNKGSEQVMIRNGMHKITEQNHMLKYIISNSLTHVQQ</sequence>
<evidence type="ECO:0000313" key="2">
    <source>
        <dbReference type="EMBL" id="GGH71782.1"/>
    </source>
</evidence>
<dbReference type="InterPro" id="IPR016181">
    <property type="entry name" value="Acyl_CoA_acyltransferase"/>
</dbReference>
<reference evidence="2" key="1">
    <citation type="journal article" date="2014" name="Int. J. Syst. Evol. Microbiol.">
        <title>Complete genome sequence of Corynebacterium casei LMG S-19264T (=DSM 44701T), isolated from a smear-ripened cheese.</title>
        <authorList>
            <consortium name="US DOE Joint Genome Institute (JGI-PGF)"/>
            <person name="Walter F."/>
            <person name="Albersmeier A."/>
            <person name="Kalinowski J."/>
            <person name="Ruckert C."/>
        </authorList>
    </citation>
    <scope>NUCLEOTIDE SEQUENCE</scope>
    <source>
        <strain evidence="2">CGMCC 1.15290</strain>
    </source>
</reference>
<dbReference type="PANTHER" id="PTHR43792">
    <property type="entry name" value="GNAT FAMILY, PUTATIVE (AFU_ORTHOLOGUE AFUA_3G00765)-RELATED-RELATED"/>
    <property type="match status" value="1"/>
</dbReference>
<dbReference type="AlphaFoldDB" id="A0A917J014"/>
<dbReference type="EMBL" id="BMIB01000003">
    <property type="protein sequence ID" value="GGH71782.1"/>
    <property type="molecule type" value="Genomic_DNA"/>
</dbReference>
<organism evidence="2 3">
    <name type="scientific">Filimonas zeae</name>
    <dbReference type="NCBI Taxonomy" id="1737353"/>
    <lineage>
        <taxon>Bacteria</taxon>
        <taxon>Pseudomonadati</taxon>
        <taxon>Bacteroidota</taxon>
        <taxon>Chitinophagia</taxon>
        <taxon>Chitinophagales</taxon>
        <taxon>Chitinophagaceae</taxon>
        <taxon>Filimonas</taxon>
    </lineage>
</organism>
<keyword evidence="3" id="KW-1185">Reference proteome</keyword>
<comment type="caution">
    <text evidence="2">The sequence shown here is derived from an EMBL/GenBank/DDBJ whole genome shotgun (WGS) entry which is preliminary data.</text>
</comment>
<dbReference type="RefSeq" id="WP_188953913.1">
    <property type="nucleotide sequence ID" value="NZ_BMIB01000003.1"/>
</dbReference>
<dbReference type="InterPro" id="IPR051531">
    <property type="entry name" value="N-acetyltransferase"/>
</dbReference>
<dbReference type="InterPro" id="IPR000182">
    <property type="entry name" value="GNAT_dom"/>
</dbReference>
<accession>A0A917J014</accession>
<reference evidence="2" key="2">
    <citation type="submission" date="2020-09" db="EMBL/GenBank/DDBJ databases">
        <authorList>
            <person name="Sun Q."/>
            <person name="Zhou Y."/>
        </authorList>
    </citation>
    <scope>NUCLEOTIDE SEQUENCE</scope>
    <source>
        <strain evidence="2">CGMCC 1.15290</strain>
    </source>
</reference>
<proteinExistence type="predicted"/>
<dbReference type="GO" id="GO:0016747">
    <property type="term" value="F:acyltransferase activity, transferring groups other than amino-acyl groups"/>
    <property type="evidence" value="ECO:0007669"/>
    <property type="project" value="InterPro"/>
</dbReference>